<dbReference type="SUPFAM" id="SSF56784">
    <property type="entry name" value="HAD-like"/>
    <property type="match status" value="1"/>
</dbReference>
<dbReference type="NCBIfam" id="TIGR00099">
    <property type="entry name" value="Cof-subfamily"/>
    <property type="match status" value="1"/>
</dbReference>
<dbReference type="EMBL" id="CP006905">
    <property type="protein sequence ID" value="AIY83642.1"/>
    <property type="molecule type" value="Genomic_DNA"/>
</dbReference>
<dbReference type="PANTHER" id="PTHR10000">
    <property type="entry name" value="PHOSPHOSERINE PHOSPHATASE"/>
    <property type="match status" value="1"/>
</dbReference>
<dbReference type="NCBIfam" id="TIGR01484">
    <property type="entry name" value="HAD-SF-IIB"/>
    <property type="match status" value="1"/>
</dbReference>
<name>A0A0A7FVI7_9CLOT</name>
<dbReference type="GO" id="GO:0016791">
    <property type="term" value="F:phosphatase activity"/>
    <property type="evidence" value="ECO:0007669"/>
    <property type="project" value="TreeGrafter"/>
</dbReference>
<dbReference type="InterPro" id="IPR000150">
    <property type="entry name" value="Cof"/>
</dbReference>
<dbReference type="InterPro" id="IPR006379">
    <property type="entry name" value="HAD-SF_hydro_IIB"/>
</dbReference>
<dbReference type="Gene3D" id="3.40.50.1000">
    <property type="entry name" value="HAD superfamily/HAD-like"/>
    <property type="match status" value="1"/>
</dbReference>
<dbReference type="RefSeq" id="WP_039312348.1">
    <property type="nucleotide sequence ID" value="NZ_CP006905.1"/>
</dbReference>
<dbReference type="HOGENOM" id="CLU_044146_1_4_9"/>
<dbReference type="GO" id="GO:0005829">
    <property type="term" value="C:cytosol"/>
    <property type="evidence" value="ECO:0007669"/>
    <property type="project" value="TreeGrafter"/>
</dbReference>
<dbReference type="KEGG" id="cbv:U729_1112"/>
<dbReference type="Pfam" id="PF08282">
    <property type="entry name" value="Hydrolase_3"/>
    <property type="match status" value="1"/>
</dbReference>
<sequence>MNIYISDLDGTLLNNNGALSEYTISVLNKLNENNINFSVATARTPATVVPILSEVNINLPIIVMNGAAIYDLKSNKYITYNSIPKTTTSKILDILKNNNISGFCYTIDNNHIFAYYDKISNICQSNFLNSRLGSPLKTFVNGPIPKDSDIIHFLLMDNKENIMNVYEKIKDIDGLYFVAYEDIYNKEVYTLEIYSEKSSKAKAIKYLMDQFKFNKLTSFGDNLNDIPMFKLADECFAVDNATDELKSISTSIIESNMNNGVAKYLETLYKKESL</sequence>
<keyword evidence="1" id="KW-0378">Hydrolase</keyword>
<proteinExistence type="predicted"/>
<protein>
    <submittedName>
        <fullName evidence="1">HAD hydrolase, IIB family protein</fullName>
    </submittedName>
</protein>
<evidence type="ECO:0000313" key="1">
    <source>
        <dbReference type="EMBL" id="AIY83642.1"/>
    </source>
</evidence>
<accession>A0A0A7FVI7</accession>
<dbReference type="Gene3D" id="3.30.1240.10">
    <property type="match status" value="1"/>
</dbReference>
<reference evidence="1 2" key="1">
    <citation type="journal article" date="2015" name="Infect. Genet. Evol.">
        <title>Genomic sequences of six botulinum neurotoxin-producing strains representing three clostridial species illustrate the mobility and diversity of botulinum neurotoxin genes.</title>
        <authorList>
            <person name="Smith T.J."/>
            <person name="Hill K.K."/>
            <person name="Xie G."/>
            <person name="Foley B.T."/>
            <person name="Williamson C.H."/>
            <person name="Foster J.T."/>
            <person name="Johnson S.L."/>
            <person name="Chertkov O."/>
            <person name="Teshima H."/>
            <person name="Gibbons H.S."/>
            <person name="Johnsky L.A."/>
            <person name="Karavis M.A."/>
            <person name="Smith L.A."/>
        </authorList>
    </citation>
    <scope>NUCLEOTIDE SEQUENCE [LARGE SCALE GENOMIC DNA]</scope>
    <source>
        <strain evidence="1">Sullivan</strain>
    </source>
</reference>
<dbReference type="SFLD" id="SFLDS00003">
    <property type="entry name" value="Haloacid_Dehalogenase"/>
    <property type="match status" value="1"/>
</dbReference>
<dbReference type="eggNOG" id="COG0561">
    <property type="taxonomic scope" value="Bacteria"/>
</dbReference>
<gene>
    <name evidence="1" type="ORF">U729_1112</name>
</gene>
<dbReference type="OrthoDB" id="9810101at2"/>
<keyword evidence="2" id="KW-1185">Reference proteome</keyword>
<dbReference type="Proteomes" id="UP000030635">
    <property type="component" value="Chromosome"/>
</dbReference>
<dbReference type="SFLD" id="SFLDG01140">
    <property type="entry name" value="C2.B:_Phosphomannomutase_and_P"/>
    <property type="match status" value="1"/>
</dbReference>
<dbReference type="PANTHER" id="PTHR10000:SF8">
    <property type="entry name" value="HAD SUPERFAMILY HYDROLASE-LIKE, TYPE 3"/>
    <property type="match status" value="1"/>
</dbReference>
<dbReference type="STRING" id="1561.NPD11_1890"/>
<organism evidence="1 2">
    <name type="scientific">Clostridium baratii str. Sullivan</name>
    <dbReference type="NCBI Taxonomy" id="1415775"/>
    <lineage>
        <taxon>Bacteria</taxon>
        <taxon>Bacillati</taxon>
        <taxon>Bacillota</taxon>
        <taxon>Clostridia</taxon>
        <taxon>Eubacteriales</taxon>
        <taxon>Clostridiaceae</taxon>
        <taxon>Clostridium</taxon>
    </lineage>
</organism>
<dbReference type="AlphaFoldDB" id="A0A0A7FVI7"/>
<dbReference type="InterPro" id="IPR036412">
    <property type="entry name" value="HAD-like_sf"/>
</dbReference>
<dbReference type="InterPro" id="IPR023214">
    <property type="entry name" value="HAD_sf"/>
</dbReference>
<evidence type="ECO:0000313" key="2">
    <source>
        <dbReference type="Proteomes" id="UP000030635"/>
    </source>
</evidence>
<dbReference type="GO" id="GO:0000287">
    <property type="term" value="F:magnesium ion binding"/>
    <property type="evidence" value="ECO:0007669"/>
    <property type="project" value="TreeGrafter"/>
</dbReference>